<gene>
    <name evidence="2" type="ORF">SAMN05216233_109135</name>
</gene>
<dbReference type="RefSeq" id="WP_092211204.1">
    <property type="nucleotide sequence ID" value="NZ_FMUX01000009.1"/>
</dbReference>
<dbReference type="STRING" id="419481.SAMN05216233_109135"/>
<protein>
    <recommendedName>
        <fullName evidence="4">Holin of 3TMs, for gene-transfer release</fullName>
    </recommendedName>
</protein>
<feature type="transmembrane region" description="Helical" evidence="1">
    <location>
        <begin position="129"/>
        <end position="151"/>
    </location>
</feature>
<keyword evidence="1" id="KW-0812">Transmembrane</keyword>
<dbReference type="AlphaFoldDB" id="A0A1G5G0R8"/>
<proteinExistence type="predicted"/>
<accession>A0A1G5G0R8</accession>
<feature type="transmembrane region" description="Helical" evidence="1">
    <location>
        <begin position="102"/>
        <end position="123"/>
    </location>
</feature>
<name>A0A1G5G0R8_9BACT</name>
<dbReference type="Proteomes" id="UP000198870">
    <property type="component" value="Unassembled WGS sequence"/>
</dbReference>
<sequence>MNLKSIITKVGSSLVREVVPGGGLFLDAVNAFLPDDKQLGKNATGNDIQTAVGALPPEQRAQLLSREYDVEIAEIETHGRTQEAMAKADIARASTRPQVAIMMAKVVAFAIITMVSIWAVAVLRNNTETLMVLANSSALVLTILGTPTLLLRSYFGMRTKEKTAGQEAGPARNPLVEMIGAWRAK</sequence>
<keyword evidence="1" id="KW-1133">Transmembrane helix</keyword>
<evidence type="ECO:0000313" key="2">
    <source>
        <dbReference type="EMBL" id="SCY45192.1"/>
    </source>
</evidence>
<keyword evidence="3" id="KW-1185">Reference proteome</keyword>
<organism evidence="2 3">
    <name type="scientific">Desulfoluna spongiiphila</name>
    <dbReference type="NCBI Taxonomy" id="419481"/>
    <lineage>
        <taxon>Bacteria</taxon>
        <taxon>Pseudomonadati</taxon>
        <taxon>Thermodesulfobacteriota</taxon>
        <taxon>Desulfobacteria</taxon>
        <taxon>Desulfobacterales</taxon>
        <taxon>Desulfolunaceae</taxon>
        <taxon>Desulfoluna</taxon>
    </lineage>
</organism>
<keyword evidence="1" id="KW-0472">Membrane</keyword>
<evidence type="ECO:0000256" key="1">
    <source>
        <dbReference type="SAM" id="Phobius"/>
    </source>
</evidence>
<dbReference type="EMBL" id="FMUX01000009">
    <property type="protein sequence ID" value="SCY45192.1"/>
    <property type="molecule type" value="Genomic_DNA"/>
</dbReference>
<dbReference type="OrthoDB" id="6400269at2"/>
<reference evidence="2 3" key="1">
    <citation type="submission" date="2016-10" db="EMBL/GenBank/DDBJ databases">
        <authorList>
            <person name="de Groot N.N."/>
        </authorList>
    </citation>
    <scope>NUCLEOTIDE SEQUENCE [LARGE SCALE GENOMIC DNA]</scope>
    <source>
        <strain evidence="2 3">AA1</strain>
    </source>
</reference>
<evidence type="ECO:0008006" key="4">
    <source>
        <dbReference type="Google" id="ProtNLM"/>
    </source>
</evidence>
<evidence type="ECO:0000313" key="3">
    <source>
        <dbReference type="Proteomes" id="UP000198870"/>
    </source>
</evidence>